<organism evidence="3 4">
    <name type="scientific">Tahibacter harae</name>
    <dbReference type="NCBI Taxonomy" id="2963937"/>
    <lineage>
        <taxon>Bacteria</taxon>
        <taxon>Pseudomonadati</taxon>
        <taxon>Pseudomonadota</taxon>
        <taxon>Gammaproteobacteria</taxon>
        <taxon>Lysobacterales</taxon>
        <taxon>Rhodanobacteraceae</taxon>
        <taxon>Tahibacter</taxon>
    </lineage>
</organism>
<dbReference type="PANTHER" id="PTHR43540:SF16">
    <property type="entry name" value="ISOCHORISMATASE-LIKE DOMAIN-CONTAINING PROTEIN"/>
    <property type="match status" value="1"/>
</dbReference>
<comment type="caution">
    <text evidence="3">The sequence shown here is derived from an EMBL/GenBank/DDBJ whole genome shotgun (WGS) entry which is preliminary data.</text>
</comment>
<reference evidence="3" key="1">
    <citation type="submission" date="2022-07" db="EMBL/GenBank/DDBJ databases">
        <title>Tahibacter sp., a new gammaproteobacterium isolated from the silt sample collected at pig farm.</title>
        <authorList>
            <person name="Chen H."/>
        </authorList>
    </citation>
    <scope>NUCLEOTIDE SEQUENCE</scope>
    <source>
        <strain evidence="3">P2K</strain>
    </source>
</reference>
<evidence type="ECO:0000259" key="2">
    <source>
        <dbReference type="Pfam" id="PF00857"/>
    </source>
</evidence>
<dbReference type="InterPro" id="IPR036380">
    <property type="entry name" value="Isochorismatase-like_sf"/>
</dbReference>
<keyword evidence="4" id="KW-1185">Reference proteome</keyword>
<dbReference type="GO" id="GO:0016787">
    <property type="term" value="F:hydrolase activity"/>
    <property type="evidence" value="ECO:0007669"/>
    <property type="project" value="UniProtKB-KW"/>
</dbReference>
<name>A0ABT1QQT2_9GAMM</name>
<keyword evidence="1 3" id="KW-0378">Hydrolase</keyword>
<gene>
    <name evidence="3" type="ORF">NM961_07825</name>
</gene>
<proteinExistence type="predicted"/>
<evidence type="ECO:0000313" key="4">
    <source>
        <dbReference type="Proteomes" id="UP001165498"/>
    </source>
</evidence>
<dbReference type="Gene3D" id="3.40.50.850">
    <property type="entry name" value="Isochorismatase-like"/>
    <property type="match status" value="1"/>
</dbReference>
<evidence type="ECO:0000313" key="3">
    <source>
        <dbReference type="EMBL" id="MCQ4164616.1"/>
    </source>
</evidence>
<protein>
    <submittedName>
        <fullName evidence="3">Cysteine hydrolase</fullName>
    </submittedName>
</protein>
<dbReference type="PANTHER" id="PTHR43540">
    <property type="entry name" value="PEROXYUREIDOACRYLATE/UREIDOACRYLATE AMIDOHYDROLASE-RELATED"/>
    <property type="match status" value="1"/>
</dbReference>
<dbReference type="InterPro" id="IPR050272">
    <property type="entry name" value="Isochorismatase-like_hydrls"/>
</dbReference>
<dbReference type="Proteomes" id="UP001165498">
    <property type="component" value="Unassembled WGS sequence"/>
</dbReference>
<evidence type="ECO:0000256" key="1">
    <source>
        <dbReference type="ARBA" id="ARBA00022801"/>
    </source>
</evidence>
<dbReference type="RefSeq" id="WP_255913482.1">
    <property type="nucleotide sequence ID" value="NZ_JANFQO010000006.1"/>
</dbReference>
<sequence length="219" mass="23856">MDSAYTAHDSALLIVDPYNDFMSEGGKLYELTKGTAQASGFYENLPRVIQAVRAASLRVFIVPHRRWRPGDYAGWLQTNLSQQGVARTQLFAEGSWGGEFHPGFGPRPGDIVVHEHWAQSGFANTDLDAQLKLHGIRRIILVGMVANTCVESTARFGMELGYHVTLVRDATAAFSAEGMHAAHEVNGPSFAHAILSTDELLAALPRGEQQAGAVRRDSP</sequence>
<feature type="domain" description="Isochorismatase-like" evidence="2">
    <location>
        <begin position="10"/>
        <end position="194"/>
    </location>
</feature>
<dbReference type="EMBL" id="JANFQO010000006">
    <property type="protein sequence ID" value="MCQ4164616.1"/>
    <property type="molecule type" value="Genomic_DNA"/>
</dbReference>
<dbReference type="InterPro" id="IPR000868">
    <property type="entry name" value="Isochorismatase-like_dom"/>
</dbReference>
<dbReference type="Pfam" id="PF00857">
    <property type="entry name" value="Isochorismatase"/>
    <property type="match status" value="1"/>
</dbReference>
<accession>A0ABT1QQT2</accession>
<dbReference type="CDD" id="cd00431">
    <property type="entry name" value="cysteine_hydrolases"/>
    <property type="match status" value="1"/>
</dbReference>
<dbReference type="SUPFAM" id="SSF52499">
    <property type="entry name" value="Isochorismatase-like hydrolases"/>
    <property type="match status" value="1"/>
</dbReference>